<dbReference type="Proteomes" id="UP001165430">
    <property type="component" value="Unassembled WGS sequence"/>
</dbReference>
<accession>A0ABS9VGZ3</accession>
<comment type="caution">
    <text evidence="1">The sequence shown here is derived from an EMBL/GenBank/DDBJ whole genome shotgun (WGS) entry which is preliminary data.</text>
</comment>
<sequence>MVLRIFQILFLFGSCTGQEEFTGKYYTYTKESYITVDDINDNVIYGNHCFVSVNGERIDCCVEEESSFNVQKKGKTEYEGTLLSCYDDLEYAIMMVFEEESIKLTFKEENHPFMVKEIKFFKEKE</sequence>
<name>A0ABS9VGZ3_9BACT</name>
<organism evidence="1 2">
    <name type="scientific">Belliella alkalica</name>
    <dbReference type="NCBI Taxonomy" id="1730871"/>
    <lineage>
        <taxon>Bacteria</taxon>
        <taxon>Pseudomonadati</taxon>
        <taxon>Bacteroidota</taxon>
        <taxon>Cytophagia</taxon>
        <taxon>Cytophagales</taxon>
        <taxon>Cyclobacteriaceae</taxon>
        <taxon>Belliella</taxon>
    </lineage>
</organism>
<proteinExistence type="predicted"/>
<keyword evidence="2" id="KW-1185">Reference proteome</keyword>
<dbReference type="EMBL" id="JAKZGO010000028">
    <property type="protein sequence ID" value="MCH7415714.1"/>
    <property type="molecule type" value="Genomic_DNA"/>
</dbReference>
<protein>
    <recommendedName>
        <fullName evidence="3">Lipoprotein</fullName>
    </recommendedName>
</protein>
<dbReference type="RefSeq" id="WP_241414581.1">
    <property type="nucleotide sequence ID" value="NZ_JAKZGO010000028.1"/>
</dbReference>
<dbReference type="PROSITE" id="PS51257">
    <property type="entry name" value="PROKAR_LIPOPROTEIN"/>
    <property type="match status" value="1"/>
</dbReference>
<evidence type="ECO:0000313" key="1">
    <source>
        <dbReference type="EMBL" id="MCH7415714.1"/>
    </source>
</evidence>
<evidence type="ECO:0008006" key="3">
    <source>
        <dbReference type="Google" id="ProtNLM"/>
    </source>
</evidence>
<gene>
    <name evidence="1" type="ORF">MM213_19595</name>
</gene>
<evidence type="ECO:0000313" key="2">
    <source>
        <dbReference type="Proteomes" id="UP001165430"/>
    </source>
</evidence>
<reference evidence="1" key="1">
    <citation type="submission" date="2022-03" db="EMBL/GenBank/DDBJ databases">
        <title>De novo assembled genomes of Belliella spp. (Cyclobacteriaceae) strains.</title>
        <authorList>
            <person name="Szabo A."/>
            <person name="Korponai K."/>
            <person name="Felfoldi T."/>
        </authorList>
    </citation>
    <scope>NUCLEOTIDE SEQUENCE</scope>
    <source>
        <strain evidence="1">DSM 111903</strain>
    </source>
</reference>